<protein>
    <submittedName>
        <fullName evidence="3">CWC16 protein</fullName>
    </submittedName>
</protein>
<feature type="region of interest" description="Disordered" evidence="2">
    <location>
        <begin position="276"/>
        <end position="296"/>
    </location>
</feature>
<dbReference type="Proteomes" id="UP001302745">
    <property type="component" value="Unassembled WGS sequence"/>
</dbReference>
<evidence type="ECO:0000313" key="3">
    <source>
        <dbReference type="EMBL" id="KAK4150320.1"/>
    </source>
</evidence>
<proteinExistence type="inferred from homology"/>
<dbReference type="GO" id="GO:0071014">
    <property type="term" value="C:post-mRNA release spliceosomal complex"/>
    <property type="evidence" value="ECO:0007669"/>
    <property type="project" value="TreeGrafter"/>
</dbReference>
<gene>
    <name evidence="3" type="ORF">C8A00DRAFT_46249</name>
</gene>
<accession>A0AAN6ZSK6</accession>
<dbReference type="GO" id="GO:0000398">
    <property type="term" value="P:mRNA splicing, via spliceosome"/>
    <property type="evidence" value="ECO:0007669"/>
    <property type="project" value="InterPro"/>
</dbReference>
<evidence type="ECO:0000313" key="4">
    <source>
        <dbReference type="Proteomes" id="UP001302745"/>
    </source>
</evidence>
<name>A0AAN6ZSK6_9PEZI</name>
<evidence type="ECO:0000256" key="2">
    <source>
        <dbReference type="SAM" id="MobiDB-lite"/>
    </source>
</evidence>
<dbReference type="Pfam" id="PF04502">
    <property type="entry name" value="Saf4_Yju2"/>
    <property type="match status" value="1"/>
</dbReference>
<dbReference type="AlphaFoldDB" id="A0AAN6ZSK6"/>
<feature type="compositionally biased region" description="Basic and acidic residues" evidence="2">
    <location>
        <begin position="360"/>
        <end position="369"/>
    </location>
</feature>
<feature type="compositionally biased region" description="Basic and acidic residues" evidence="2">
    <location>
        <begin position="277"/>
        <end position="286"/>
    </location>
</feature>
<dbReference type="PANTHER" id="PTHR12111:SF2">
    <property type="entry name" value="SPLICING FACTOR YJU2B-RELATED"/>
    <property type="match status" value="1"/>
</dbReference>
<keyword evidence="4" id="KW-1185">Reference proteome</keyword>
<sequence>MQGFNMGRYIPPDAHGSVTSGNALHHKKHALGARAAKLASHGILVVRFEMPFAIWCATCPAPTTIGQGVRFNAEKRRAGAYYSTPIWSFTLKHAACGGVIEMRTDPKNAEFVVVSGARRRDYGQEDGEEEEGGGSLVKTTGTGGFVITTERERAEQRESAFGKLEKTIADREQVAGATRRIGELHDAVDRQWDDPYTANRRLRQAFRVGRHVREAEAARTEELKERMGLGIELLPETEEDARRARLVDFGSLDAAAGDVGVDKALARPLFGSVLGGQKEKREDDKAPAQGKRKLKSEIAASRTRDNLVSEIVSNTRASKDPFLDFGSKESTPRGPVLLPGLKRKRPAEETPYPRPPAAEQEVKEDKPKDVVGTTALVNYDSDSD</sequence>
<dbReference type="GO" id="GO:0005684">
    <property type="term" value="C:U2-type spliceosomal complex"/>
    <property type="evidence" value="ECO:0007669"/>
    <property type="project" value="TreeGrafter"/>
</dbReference>
<feature type="region of interest" description="Disordered" evidence="2">
    <location>
        <begin position="318"/>
        <end position="384"/>
    </location>
</feature>
<feature type="compositionally biased region" description="Basic and acidic residues" evidence="2">
    <location>
        <begin position="318"/>
        <end position="331"/>
    </location>
</feature>
<feature type="region of interest" description="Disordered" evidence="2">
    <location>
        <begin position="120"/>
        <end position="141"/>
    </location>
</feature>
<comment type="caution">
    <text evidence="3">The sequence shown here is derived from an EMBL/GenBank/DDBJ whole genome shotgun (WGS) entry which is preliminary data.</text>
</comment>
<dbReference type="InterPro" id="IPR007590">
    <property type="entry name" value="Saf4/Yju2"/>
</dbReference>
<dbReference type="EMBL" id="MU857080">
    <property type="protein sequence ID" value="KAK4150320.1"/>
    <property type="molecule type" value="Genomic_DNA"/>
</dbReference>
<dbReference type="PANTHER" id="PTHR12111">
    <property type="entry name" value="SPLICING FACTOR YJU2"/>
    <property type="match status" value="1"/>
</dbReference>
<organism evidence="3 4">
    <name type="scientific">Chaetomidium leptoderma</name>
    <dbReference type="NCBI Taxonomy" id="669021"/>
    <lineage>
        <taxon>Eukaryota</taxon>
        <taxon>Fungi</taxon>
        <taxon>Dikarya</taxon>
        <taxon>Ascomycota</taxon>
        <taxon>Pezizomycotina</taxon>
        <taxon>Sordariomycetes</taxon>
        <taxon>Sordariomycetidae</taxon>
        <taxon>Sordariales</taxon>
        <taxon>Chaetomiaceae</taxon>
        <taxon>Chaetomidium</taxon>
    </lineage>
</organism>
<evidence type="ECO:0000256" key="1">
    <source>
        <dbReference type="ARBA" id="ARBA00005595"/>
    </source>
</evidence>
<reference evidence="3" key="2">
    <citation type="submission" date="2023-05" db="EMBL/GenBank/DDBJ databases">
        <authorList>
            <consortium name="Lawrence Berkeley National Laboratory"/>
            <person name="Steindorff A."/>
            <person name="Hensen N."/>
            <person name="Bonometti L."/>
            <person name="Westerberg I."/>
            <person name="Brannstrom I.O."/>
            <person name="Guillou S."/>
            <person name="Cros-Aarteil S."/>
            <person name="Calhoun S."/>
            <person name="Haridas S."/>
            <person name="Kuo A."/>
            <person name="Mondo S."/>
            <person name="Pangilinan J."/>
            <person name="Riley R."/>
            <person name="Labutti K."/>
            <person name="Andreopoulos B."/>
            <person name="Lipzen A."/>
            <person name="Chen C."/>
            <person name="Yanf M."/>
            <person name="Daum C."/>
            <person name="Ng V."/>
            <person name="Clum A."/>
            <person name="Ohm R."/>
            <person name="Martin F."/>
            <person name="Silar P."/>
            <person name="Natvig D."/>
            <person name="Lalanne C."/>
            <person name="Gautier V."/>
            <person name="Ament-Velasquez S.L."/>
            <person name="Kruys A."/>
            <person name="Hutchinson M.I."/>
            <person name="Powell A.J."/>
            <person name="Barry K."/>
            <person name="Miller A.N."/>
            <person name="Grigoriev I.V."/>
            <person name="Debuchy R."/>
            <person name="Gladieux P."/>
            <person name="Thoren M.H."/>
            <person name="Johannesson H."/>
        </authorList>
    </citation>
    <scope>NUCLEOTIDE SEQUENCE</scope>
    <source>
        <strain evidence="3">CBS 538.74</strain>
    </source>
</reference>
<reference evidence="3" key="1">
    <citation type="journal article" date="2023" name="Mol. Phylogenet. Evol.">
        <title>Genome-scale phylogeny and comparative genomics of the fungal order Sordariales.</title>
        <authorList>
            <person name="Hensen N."/>
            <person name="Bonometti L."/>
            <person name="Westerberg I."/>
            <person name="Brannstrom I.O."/>
            <person name="Guillou S."/>
            <person name="Cros-Aarteil S."/>
            <person name="Calhoun S."/>
            <person name="Haridas S."/>
            <person name="Kuo A."/>
            <person name="Mondo S."/>
            <person name="Pangilinan J."/>
            <person name="Riley R."/>
            <person name="LaButti K."/>
            <person name="Andreopoulos B."/>
            <person name="Lipzen A."/>
            <person name="Chen C."/>
            <person name="Yan M."/>
            <person name="Daum C."/>
            <person name="Ng V."/>
            <person name="Clum A."/>
            <person name="Steindorff A."/>
            <person name="Ohm R.A."/>
            <person name="Martin F."/>
            <person name="Silar P."/>
            <person name="Natvig D.O."/>
            <person name="Lalanne C."/>
            <person name="Gautier V."/>
            <person name="Ament-Velasquez S.L."/>
            <person name="Kruys A."/>
            <person name="Hutchinson M.I."/>
            <person name="Powell A.J."/>
            <person name="Barry K."/>
            <person name="Miller A.N."/>
            <person name="Grigoriev I.V."/>
            <person name="Debuchy R."/>
            <person name="Gladieux P."/>
            <person name="Hiltunen Thoren M."/>
            <person name="Johannesson H."/>
        </authorList>
    </citation>
    <scope>NUCLEOTIDE SEQUENCE</scope>
    <source>
        <strain evidence="3">CBS 538.74</strain>
    </source>
</reference>
<comment type="similarity">
    <text evidence="1">Belongs to the CWC16 family.</text>
</comment>